<evidence type="ECO:0000259" key="1">
    <source>
        <dbReference type="PROSITE" id="PS50097"/>
    </source>
</evidence>
<sequence>MRRNTQFLSNDTLTLTCEFAFSTDIEYDSEFDNLAPLDKNQPHKFPSALEDMTCLYKGDILCDKKLRSETETFNVHKSILSARSLVFKSMFTTDIKEKEIEYVLIEDLDANNVRQMLLFLYSDNLEDLKLESARNLLCAADKYNIIALKHRCACFLKKNLQQSHCCELLLLTDSHQDAELKKAVQ</sequence>
<organism evidence="2 3">
    <name type="scientific">Larinioides sclopetarius</name>
    <dbReference type="NCBI Taxonomy" id="280406"/>
    <lineage>
        <taxon>Eukaryota</taxon>
        <taxon>Metazoa</taxon>
        <taxon>Ecdysozoa</taxon>
        <taxon>Arthropoda</taxon>
        <taxon>Chelicerata</taxon>
        <taxon>Arachnida</taxon>
        <taxon>Araneae</taxon>
        <taxon>Araneomorphae</taxon>
        <taxon>Entelegynae</taxon>
        <taxon>Araneoidea</taxon>
        <taxon>Araneidae</taxon>
        <taxon>Larinioides</taxon>
    </lineage>
</organism>
<reference evidence="2 3" key="1">
    <citation type="submission" date="2024-04" db="EMBL/GenBank/DDBJ databases">
        <authorList>
            <person name="Rising A."/>
            <person name="Reimegard J."/>
            <person name="Sonavane S."/>
            <person name="Akerstrom W."/>
            <person name="Nylinder S."/>
            <person name="Hedman E."/>
            <person name="Kallberg Y."/>
        </authorList>
    </citation>
    <scope>NUCLEOTIDE SEQUENCE [LARGE SCALE GENOMIC DNA]</scope>
</reference>
<dbReference type="InterPro" id="IPR000210">
    <property type="entry name" value="BTB/POZ_dom"/>
</dbReference>
<accession>A0AAV2B6F1</accession>
<dbReference type="Proteomes" id="UP001497382">
    <property type="component" value="Unassembled WGS sequence"/>
</dbReference>
<gene>
    <name evidence="2" type="ORF">LARSCL_LOCUS16840</name>
</gene>
<dbReference type="Pfam" id="PF00651">
    <property type="entry name" value="BTB"/>
    <property type="match status" value="1"/>
</dbReference>
<keyword evidence="3" id="KW-1185">Reference proteome</keyword>
<dbReference type="AlphaFoldDB" id="A0AAV2B6F1"/>
<dbReference type="CDD" id="cd18186">
    <property type="entry name" value="BTB_POZ_ZBTB_KLHL-like"/>
    <property type="match status" value="1"/>
</dbReference>
<dbReference type="PROSITE" id="PS50097">
    <property type="entry name" value="BTB"/>
    <property type="match status" value="1"/>
</dbReference>
<protein>
    <recommendedName>
        <fullName evidence="1">BTB domain-containing protein</fullName>
    </recommendedName>
</protein>
<evidence type="ECO:0000313" key="2">
    <source>
        <dbReference type="EMBL" id="CAL1291019.1"/>
    </source>
</evidence>
<feature type="domain" description="BTB" evidence="1">
    <location>
        <begin position="62"/>
        <end position="129"/>
    </location>
</feature>
<dbReference type="SUPFAM" id="SSF54695">
    <property type="entry name" value="POZ domain"/>
    <property type="match status" value="1"/>
</dbReference>
<proteinExistence type="predicted"/>
<dbReference type="PANTHER" id="PTHR24413">
    <property type="entry name" value="SPECKLE-TYPE POZ PROTEIN"/>
    <property type="match status" value="1"/>
</dbReference>
<dbReference type="InterPro" id="IPR011333">
    <property type="entry name" value="SKP1/BTB/POZ_sf"/>
</dbReference>
<dbReference type="SMART" id="SM00225">
    <property type="entry name" value="BTB"/>
    <property type="match status" value="1"/>
</dbReference>
<comment type="caution">
    <text evidence="2">The sequence shown here is derived from an EMBL/GenBank/DDBJ whole genome shotgun (WGS) entry which is preliminary data.</text>
</comment>
<name>A0AAV2B6F1_9ARAC</name>
<dbReference type="EMBL" id="CAXIEN010000273">
    <property type="protein sequence ID" value="CAL1291019.1"/>
    <property type="molecule type" value="Genomic_DNA"/>
</dbReference>
<dbReference type="Gene3D" id="3.30.710.10">
    <property type="entry name" value="Potassium Channel Kv1.1, Chain A"/>
    <property type="match status" value="1"/>
</dbReference>
<evidence type="ECO:0000313" key="3">
    <source>
        <dbReference type="Proteomes" id="UP001497382"/>
    </source>
</evidence>